<protein>
    <submittedName>
        <fullName evidence="1">NAD(P)-binding protein</fullName>
    </submittedName>
</protein>
<dbReference type="EMBL" id="JAIHOM010000071">
    <property type="protein sequence ID" value="MCW6037431.1"/>
    <property type="molecule type" value="Genomic_DNA"/>
</dbReference>
<dbReference type="Proteomes" id="UP001526426">
    <property type="component" value="Unassembled WGS sequence"/>
</dbReference>
<dbReference type="InterPro" id="IPR036188">
    <property type="entry name" value="FAD/NAD-bd_sf"/>
</dbReference>
<sequence length="1076" mass="121492">MNNAHPSFSSGFPAYIERGGEQSFLQPYILQGTNFYGFFLKGNLSHLQALCDRYFNAPSQGQVEYRPLSPYVLLSFDRIAHITSTEAPDRDKGFFSEQGEVIIWIPVMAGHSRGDRFVVDHLAVFIPYIFVNNSPALVSGREVYGFPKQWGWIDFPTNPNERGDFNLEAVAWETFSPESAGIRQPILSITPTSSGKGDRPWSSLTTISQDILTLLLPQGLNLPGIDLPRHLLENLLTGSFNTVFLKQFRDATDGRQACYQAIIEAPTQLQHLHDGKLLGDRFLVTLPPLASHPIAQDLGLEVDPTLPPHQFLAHLPFWLTFDFALQNGQVLWQTNQNPPPKKQKIAVLGGGLGSLTTVFELTEQPDWQRYYEITLYQMGWRLGGKGASGRNMTPHPPEQEPDYRIQEHGFHIFFGFYENAFRLMDRCYQALGDDGPFDTVSDAFKPHNYIVLEECIEGKWYPWKLDYPSNDLVPWQGGGMGSYWDYIRTALIFAYELFTHSPKLQDSPPDHSPPQNLWEQLQQELERGWETLSQLPELLGITLAEIDLTLDSSFLLLAIQALETLPKNCPLGRIEPLLLFCLDQFQARLEARLAKIAQGEDIETRRILIIINFTQTIIRGLILDNALEGEAFNDLDNIDFAQWLKKHGAWDITLNSPLVRSMYDLLFAFKGGINTPENQALGTAAALRWVIRMNLTYNGAIMWKMQAGMGDTIFAPLYQVLQERGVRFEFFHRVTNLGLEEAQPDQIATIELVRQVNLKQPEAGYEPLIRVKRLLCWPAEPLYDQIEEGEQLKAHEIDLESFWSPWPTLHSEEKITLQQGEDFDLVVLGISLGALPYICPELLAVSEKWRKMVQEIPTVTTQGGQLWFKSTLAQLGWTDASAVVGTYAEPLDTYADMTHLIPQENWSSEHYPYSLAYFTGTMPDPGIPPAEDYDFPAQQQEKINQAAMAFLEQEGAYLWPKVTPPGESDGFNWDLLVDPQAGTGKARFDAQFWRINITPTERYVMSVPGSQVYRLNPGESGFHNLFLTGDWVNNGLNSGCAEATVMAGMSAAQAILTQVRGEFPGVSMIGDRTPWQ</sequence>
<gene>
    <name evidence="1" type="ORF">K4A83_14285</name>
</gene>
<keyword evidence="2" id="KW-1185">Reference proteome</keyword>
<accession>A0ABT3L7E2</accession>
<dbReference type="PANTHER" id="PTHR43563:SF1">
    <property type="entry name" value="AMINE OXIDASE [FLAVIN-CONTAINING] B"/>
    <property type="match status" value="1"/>
</dbReference>
<dbReference type="RefSeq" id="WP_265265286.1">
    <property type="nucleotide sequence ID" value="NZ_JAIHOM010000071.1"/>
</dbReference>
<name>A0ABT3L7E2_9CYAN</name>
<evidence type="ECO:0000313" key="2">
    <source>
        <dbReference type="Proteomes" id="UP001526426"/>
    </source>
</evidence>
<dbReference type="InterPro" id="IPR023375">
    <property type="entry name" value="ADC_dom_sf"/>
</dbReference>
<dbReference type="PANTHER" id="PTHR43563">
    <property type="entry name" value="AMINE OXIDASE"/>
    <property type="match status" value="1"/>
</dbReference>
<organism evidence="1 2">
    <name type="scientific">Spirulina subsalsa FACHB-351</name>
    <dbReference type="NCBI Taxonomy" id="234711"/>
    <lineage>
        <taxon>Bacteria</taxon>
        <taxon>Bacillati</taxon>
        <taxon>Cyanobacteriota</taxon>
        <taxon>Cyanophyceae</taxon>
        <taxon>Spirulinales</taxon>
        <taxon>Spirulinaceae</taxon>
        <taxon>Spirulina</taxon>
    </lineage>
</organism>
<proteinExistence type="predicted"/>
<comment type="caution">
    <text evidence="1">The sequence shown here is derived from an EMBL/GenBank/DDBJ whole genome shotgun (WGS) entry which is preliminary data.</text>
</comment>
<dbReference type="Gene3D" id="2.40.400.10">
    <property type="entry name" value="Acetoacetate decarboxylase-like"/>
    <property type="match status" value="1"/>
</dbReference>
<evidence type="ECO:0000313" key="1">
    <source>
        <dbReference type="EMBL" id="MCW6037431.1"/>
    </source>
</evidence>
<dbReference type="SUPFAM" id="SSF160104">
    <property type="entry name" value="Acetoacetate decarboxylase-like"/>
    <property type="match status" value="1"/>
</dbReference>
<dbReference type="Pfam" id="PF13450">
    <property type="entry name" value="NAD_binding_8"/>
    <property type="match status" value="1"/>
</dbReference>
<dbReference type="SUPFAM" id="SSF51905">
    <property type="entry name" value="FAD/NAD(P)-binding domain"/>
    <property type="match status" value="1"/>
</dbReference>
<reference evidence="1 2" key="1">
    <citation type="submission" date="2021-08" db="EMBL/GenBank/DDBJ databases">
        <title>Draft genome sequence of Spirulina subsalsa with high tolerance to salinity and hype-accumulation of phycocyanin.</title>
        <authorList>
            <person name="Pei H."/>
            <person name="Jiang L."/>
        </authorList>
    </citation>
    <scope>NUCLEOTIDE SEQUENCE [LARGE SCALE GENOMIC DNA]</scope>
    <source>
        <strain evidence="1 2">FACHB-351</strain>
    </source>
</reference>
<dbReference type="InterPro" id="IPR050703">
    <property type="entry name" value="Flavin_MAO"/>
</dbReference>